<feature type="domain" description="PilZ" evidence="2">
    <location>
        <begin position="336"/>
        <end position="438"/>
    </location>
</feature>
<evidence type="ECO:0000313" key="4">
    <source>
        <dbReference type="Proteomes" id="UP000007587"/>
    </source>
</evidence>
<name>H8MUL9_CORCM</name>
<dbReference type="SUPFAM" id="SSF46565">
    <property type="entry name" value="Chaperone J-domain"/>
    <property type="match status" value="1"/>
</dbReference>
<reference evidence="3 4" key="1">
    <citation type="journal article" date="2012" name="J. Bacteriol.">
        <title>Complete Genome Sequence of the Fruiting Myxobacterium Corallococcus coralloides DSM 2259.</title>
        <authorList>
            <person name="Huntley S."/>
            <person name="Zhang Y."/>
            <person name="Treuner-Lange A."/>
            <person name="Kneip S."/>
            <person name="Sensen C.W."/>
            <person name="Sogaard-Andersen L."/>
        </authorList>
    </citation>
    <scope>NUCLEOTIDE SEQUENCE [LARGE SCALE GENOMIC DNA]</scope>
    <source>
        <strain evidence="4">ATCC 25202 / DSM 2259 / NBRC 100086 / M2</strain>
    </source>
</reference>
<keyword evidence="4" id="KW-1185">Reference proteome</keyword>
<feature type="region of interest" description="Disordered" evidence="1">
    <location>
        <begin position="154"/>
        <end position="323"/>
    </location>
</feature>
<dbReference type="GO" id="GO:0035438">
    <property type="term" value="F:cyclic-di-GMP binding"/>
    <property type="evidence" value="ECO:0007669"/>
    <property type="project" value="InterPro"/>
</dbReference>
<dbReference type="NCBIfam" id="TIGR02266">
    <property type="entry name" value="gmx_TIGR02266"/>
    <property type="match status" value="1"/>
</dbReference>
<evidence type="ECO:0000256" key="1">
    <source>
        <dbReference type="SAM" id="MobiDB-lite"/>
    </source>
</evidence>
<dbReference type="KEGG" id="ccx:COCOR_06544"/>
<dbReference type="Gene3D" id="2.40.10.220">
    <property type="entry name" value="predicted glycosyltransferase like domains"/>
    <property type="match status" value="1"/>
</dbReference>
<feature type="compositionally biased region" description="Pro residues" evidence="1">
    <location>
        <begin position="280"/>
        <end position="292"/>
    </location>
</feature>
<dbReference type="STRING" id="1144275.COCOR_06544"/>
<accession>H8MUL9</accession>
<dbReference type="InterPro" id="IPR011752">
    <property type="entry name" value="PilV_Myxo-type"/>
</dbReference>
<dbReference type="HOGENOM" id="CLU_058222_0_0_7"/>
<evidence type="ECO:0000313" key="3">
    <source>
        <dbReference type="EMBL" id="AFE06989.1"/>
    </source>
</evidence>
<dbReference type="SUPFAM" id="SSF141371">
    <property type="entry name" value="PilZ domain-like"/>
    <property type="match status" value="1"/>
</dbReference>
<gene>
    <name evidence="3" type="ordered locus">COCOR_06544</name>
</gene>
<feature type="compositionally biased region" description="Pro residues" evidence="1">
    <location>
        <begin position="299"/>
        <end position="316"/>
    </location>
</feature>
<dbReference type="InterPro" id="IPR009875">
    <property type="entry name" value="PilZ_domain"/>
</dbReference>
<reference evidence="4" key="2">
    <citation type="submission" date="2012-03" db="EMBL/GenBank/DDBJ databases">
        <title>Genome sequence of the fruiting myxobacterium Corallococcus coralloides DSM 2259.</title>
        <authorList>
            <person name="Huntley S."/>
            <person name="Zhang Y."/>
            <person name="Treuner-Lange A."/>
            <person name="Sensen C.W."/>
            <person name="Sogaard-Andersen L."/>
        </authorList>
    </citation>
    <scope>NUCLEOTIDE SEQUENCE [LARGE SCALE GENOMIC DNA]</scope>
    <source>
        <strain evidence="4">ATCC 25202 / DSM 2259 / NBRC 100086 / M2</strain>
    </source>
</reference>
<proteinExistence type="predicted"/>
<dbReference type="Proteomes" id="UP000007587">
    <property type="component" value="Chromosome"/>
</dbReference>
<sequence>MSSSVVGYWVGDSLGRVLGPLQLQAFRDLISSGRLKTAVRASRDGTNWVALQELPEVRDLFTTAAPTPSIESQQAERLRNQLRGLLHLPPHEVFGLKPQASLDEFRLAFFRMAKRFSPEHLSSDLHPELRKVSVEIFDFLSRRIREAETLFLQGAMQPPAPPPPRLDMTGALPSAPLPLSGTAVPARPPPVMTPQAAAIPPTPVPGSLTRPPAAAIPPTPVPGSMTRPVAASIPPTPMPGSMTRPAAASIPPTPVPGSMTRPAAASIPPTPAPGSMTRPVVPPAPPRPPPVMTPTTRPVTPPPPAPAPAPPPPAPVRRPMAAPAPSYSSAEFVGLERRSDDRLHADVKVSMKNTGIFTDHRIINLSSGGLFIGTDRPLRLGTQVELTLRFDDPERVMTLRSSVIWENSLDDGKNPRGYGLRLSSLRAEERDFIQQYVRRTKKP</sequence>
<dbReference type="Pfam" id="PF07238">
    <property type="entry name" value="PilZ"/>
    <property type="match status" value="1"/>
</dbReference>
<dbReference type="InParanoid" id="H8MUL9"/>
<dbReference type="EMBL" id="CP003389">
    <property type="protein sequence ID" value="AFE06989.1"/>
    <property type="molecule type" value="Genomic_DNA"/>
</dbReference>
<dbReference type="OrthoDB" id="5523213at2"/>
<protein>
    <submittedName>
        <fullName evidence="3">DnaJ domain-containing protein</fullName>
    </submittedName>
</protein>
<dbReference type="AlphaFoldDB" id="H8MUL9"/>
<dbReference type="eggNOG" id="COG3215">
    <property type="taxonomic scope" value="Bacteria"/>
</dbReference>
<dbReference type="RefSeq" id="WP_014399332.1">
    <property type="nucleotide sequence ID" value="NC_017030.1"/>
</dbReference>
<organism evidence="3 4">
    <name type="scientific">Corallococcus coralloides (strain ATCC 25202 / DSM 2259 / NBRC 100086 / M2)</name>
    <name type="common">Myxococcus coralloides</name>
    <dbReference type="NCBI Taxonomy" id="1144275"/>
    <lineage>
        <taxon>Bacteria</taxon>
        <taxon>Pseudomonadati</taxon>
        <taxon>Myxococcota</taxon>
        <taxon>Myxococcia</taxon>
        <taxon>Myxococcales</taxon>
        <taxon>Cystobacterineae</taxon>
        <taxon>Myxococcaceae</taxon>
        <taxon>Corallococcus</taxon>
    </lineage>
</organism>
<dbReference type="InterPro" id="IPR036869">
    <property type="entry name" value="J_dom_sf"/>
</dbReference>
<evidence type="ECO:0000259" key="2">
    <source>
        <dbReference type="Pfam" id="PF07238"/>
    </source>
</evidence>